<dbReference type="PANTHER" id="PTHR19423">
    <property type="entry name" value="SH3 DOMAIN-BINDING PROTEIN 5"/>
    <property type="match status" value="1"/>
</dbReference>
<evidence type="ECO:0000313" key="7">
    <source>
        <dbReference type="Ensembl" id="ENSCCEP00000000532.1"/>
    </source>
</evidence>
<evidence type="ECO:0000256" key="4">
    <source>
        <dbReference type="RuleBase" id="RU369054"/>
    </source>
</evidence>
<dbReference type="PANTHER" id="PTHR19423:SF8">
    <property type="entry name" value="SH3 DOMAIN-BINDING PROTEIN 5-LIKE"/>
    <property type="match status" value="1"/>
</dbReference>
<keyword evidence="4" id="KW-0963">Cytoplasm</keyword>
<comment type="domain">
    <text evidence="4">The N-terminal half of the protein mediates interaction with RAB11A and functions as guanine nucleotide exchange factor. Four long alpha-helices (interrupted by a central kink) assemble into coiled coils, giving rise to a 'V' shape.</text>
</comment>
<dbReference type="GO" id="GO:0005737">
    <property type="term" value="C:cytoplasm"/>
    <property type="evidence" value="ECO:0007669"/>
    <property type="project" value="UniProtKB-SubCell"/>
</dbReference>
<evidence type="ECO:0000313" key="8">
    <source>
        <dbReference type="Proteomes" id="UP000694410"/>
    </source>
</evidence>
<comment type="function">
    <text evidence="4">Functions as guanine nucleotide exchange factor (GEF) for RAB11A.</text>
</comment>
<evidence type="ECO:0000256" key="1">
    <source>
        <dbReference type="ARBA" id="ARBA00007796"/>
    </source>
</evidence>
<protein>
    <recommendedName>
        <fullName evidence="4">SH3 domain-binding protein 5</fullName>
        <shortName evidence="4">SH3BP-5</shortName>
    </recommendedName>
</protein>
<sequence length="263" mass="28220">VDTGGTGSTGSRPSFELKAQFNQRLEVLGLTGNTGRGTGINWEHWKRDWDQLGALGEGLGLTGSTGSRPYLELKAQFNQRLEEHKSRVNSLESSVSQAKLRYSVALRNLEQISEEIHARRFQRILRKKHRENPLGAEGGSQNPEIPGIPARTGGENPEIPGIPARTGGENPEIPGIPARTGGENPGTPGIPGIPAGISASGDSLSVLSLQTIASDLQKFDSVEHLAGIPGISGIPDALSLQGEELGEGRERRRNFRHHRSVSL</sequence>
<feature type="coiled-coil region" evidence="5">
    <location>
        <begin position="74"/>
        <end position="115"/>
    </location>
</feature>
<feature type="region of interest" description="Disordered" evidence="6">
    <location>
        <begin position="129"/>
        <end position="188"/>
    </location>
</feature>
<name>A0A8C0U053_CYACU</name>
<comment type="similarity">
    <text evidence="1 4">Belongs to the SH3BP5 family.</text>
</comment>
<comment type="subunit">
    <text evidence="4">Interacts with GDP-bound and nucleotide-free forms of RAB11A.</text>
</comment>
<dbReference type="GO" id="GO:0035556">
    <property type="term" value="P:intracellular signal transduction"/>
    <property type="evidence" value="ECO:0007669"/>
    <property type="project" value="UniProtKB-UniRule"/>
</dbReference>
<gene>
    <name evidence="7" type="primary">LOC111943267</name>
</gene>
<keyword evidence="2 4" id="KW-0344">Guanine-nucleotide releasing factor</keyword>
<evidence type="ECO:0000256" key="2">
    <source>
        <dbReference type="ARBA" id="ARBA00022658"/>
    </source>
</evidence>
<feature type="region of interest" description="Disordered" evidence="6">
    <location>
        <begin position="242"/>
        <end position="263"/>
    </location>
</feature>
<evidence type="ECO:0000256" key="5">
    <source>
        <dbReference type="SAM" id="Coils"/>
    </source>
</evidence>
<evidence type="ECO:0000256" key="3">
    <source>
        <dbReference type="ARBA" id="ARBA00023054"/>
    </source>
</evidence>
<reference evidence="7" key="1">
    <citation type="submission" date="2025-08" db="UniProtKB">
        <authorList>
            <consortium name="Ensembl"/>
        </authorList>
    </citation>
    <scope>IDENTIFICATION</scope>
</reference>
<keyword evidence="8" id="KW-1185">Reference proteome</keyword>
<dbReference type="Proteomes" id="UP000694410">
    <property type="component" value="Unplaced"/>
</dbReference>
<dbReference type="AlphaFoldDB" id="A0A8C0U053"/>
<proteinExistence type="inferred from homology"/>
<dbReference type="Ensembl" id="ENSCCET00000000982.1">
    <property type="protein sequence ID" value="ENSCCEP00000000532.1"/>
    <property type="gene ID" value="ENSCCEG00000000705.1"/>
</dbReference>
<reference evidence="7" key="2">
    <citation type="submission" date="2025-09" db="UniProtKB">
        <authorList>
            <consortium name="Ensembl"/>
        </authorList>
    </citation>
    <scope>IDENTIFICATION</scope>
</reference>
<feature type="compositionally biased region" description="Basic residues" evidence="6">
    <location>
        <begin position="251"/>
        <end position="263"/>
    </location>
</feature>
<comment type="subcellular location">
    <subcellularLocation>
        <location evidence="4">Cytoplasm</location>
    </subcellularLocation>
    <text evidence="4">Colocalizes with RAB11A on cytoplasmic vesicle membranes.</text>
</comment>
<organism evidence="7 8">
    <name type="scientific">Cyanistes caeruleus</name>
    <name type="common">Eurasian blue tit</name>
    <name type="synonym">Parus caeruleus</name>
    <dbReference type="NCBI Taxonomy" id="156563"/>
    <lineage>
        <taxon>Eukaryota</taxon>
        <taxon>Metazoa</taxon>
        <taxon>Chordata</taxon>
        <taxon>Craniata</taxon>
        <taxon>Vertebrata</taxon>
        <taxon>Euteleostomi</taxon>
        <taxon>Archelosauria</taxon>
        <taxon>Archosauria</taxon>
        <taxon>Dinosauria</taxon>
        <taxon>Saurischia</taxon>
        <taxon>Theropoda</taxon>
        <taxon>Coelurosauria</taxon>
        <taxon>Aves</taxon>
        <taxon>Neognathae</taxon>
        <taxon>Neoaves</taxon>
        <taxon>Telluraves</taxon>
        <taxon>Australaves</taxon>
        <taxon>Passeriformes</taxon>
        <taxon>Paridae</taxon>
        <taxon>Cyanistes</taxon>
    </lineage>
</organism>
<dbReference type="GO" id="GO:0005085">
    <property type="term" value="F:guanyl-nucleotide exchange factor activity"/>
    <property type="evidence" value="ECO:0007669"/>
    <property type="project" value="UniProtKB-UniRule"/>
</dbReference>
<dbReference type="Pfam" id="PF05276">
    <property type="entry name" value="SH3BP5"/>
    <property type="match status" value="1"/>
</dbReference>
<dbReference type="GO" id="GO:0017124">
    <property type="term" value="F:SH3 domain binding"/>
    <property type="evidence" value="ECO:0007669"/>
    <property type="project" value="UniProtKB-UniRule"/>
</dbReference>
<keyword evidence="3 4" id="KW-0175">Coiled coil</keyword>
<evidence type="ECO:0000256" key="6">
    <source>
        <dbReference type="SAM" id="MobiDB-lite"/>
    </source>
</evidence>
<accession>A0A8C0U053</accession>
<dbReference type="InterPro" id="IPR007940">
    <property type="entry name" value="SH3BP5"/>
</dbReference>
<dbReference type="GO" id="GO:0004860">
    <property type="term" value="F:protein kinase inhibitor activity"/>
    <property type="evidence" value="ECO:0007669"/>
    <property type="project" value="TreeGrafter"/>
</dbReference>